<evidence type="ECO:0000313" key="3">
    <source>
        <dbReference type="Proteomes" id="UP001180754"/>
    </source>
</evidence>
<reference evidence="2" key="1">
    <citation type="submission" date="2024-05" db="EMBL/GenBank/DDBJ databases">
        <title>30 novel species of actinomycetes from the DSMZ collection.</title>
        <authorList>
            <person name="Nouioui I."/>
        </authorList>
    </citation>
    <scope>NUCLEOTIDE SEQUENCE</scope>
    <source>
        <strain evidence="2">DSM 41529</strain>
    </source>
</reference>
<name>A0ABU2XS13_9ACTN</name>
<proteinExistence type="predicted"/>
<organism evidence="2 3">
    <name type="scientific">Streptomyces lonegramiae</name>
    <dbReference type="NCBI Taxonomy" id="3075524"/>
    <lineage>
        <taxon>Bacteria</taxon>
        <taxon>Bacillati</taxon>
        <taxon>Actinomycetota</taxon>
        <taxon>Actinomycetes</taxon>
        <taxon>Kitasatosporales</taxon>
        <taxon>Streptomycetaceae</taxon>
        <taxon>Streptomyces</taxon>
    </lineage>
</organism>
<accession>A0ABU2XS13</accession>
<dbReference type="PANTHER" id="PTHR33498">
    <property type="entry name" value="TRANSPOSASE FOR INSERTION SEQUENCE ELEMENT IS1557"/>
    <property type="match status" value="1"/>
</dbReference>
<keyword evidence="3" id="KW-1185">Reference proteome</keyword>
<dbReference type="InterPro" id="IPR047951">
    <property type="entry name" value="Transpos_ISL3"/>
</dbReference>
<dbReference type="PANTHER" id="PTHR33498:SF1">
    <property type="entry name" value="TRANSPOSASE FOR INSERTION SEQUENCE ELEMENT IS1557"/>
    <property type="match status" value="1"/>
</dbReference>
<evidence type="ECO:0000259" key="1">
    <source>
        <dbReference type="Pfam" id="PF14690"/>
    </source>
</evidence>
<evidence type="ECO:0000313" key="2">
    <source>
        <dbReference type="EMBL" id="MDT0548701.1"/>
    </source>
</evidence>
<sequence>MGDHAAELLKVLLPHLTHVVVNGVVRIGTSVRISAICSAPTACCPGCGTVSARVHSRYGRRLADTAVVGQETAIDLEVRRFICDHAGCGKKTFAEQVEHLTFRYGRRTVLLQRLLQQVALALGGQAGERLAERLARSASEWLHWR</sequence>
<feature type="domain" description="Transposase IS204/IS1001/IS1096/IS1165 zinc-finger" evidence="1">
    <location>
        <begin position="41"/>
        <end position="85"/>
    </location>
</feature>
<dbReference type="Pfam" id="PF14690">
    <property type="entry name" value="Zn_ribbon_ISL3"/>
    <property type="match status" value="1"/>
</dbReference>
<comment type="caution">
    <text evidence="2">The sequence shown here is derived from an EMBL/GenBank/DDBJ whole genome shotgun (WGS) entry which is preliminary data.</text>
</comment>
<dbReference type="InterPro" id="IPR029261">
    <property type="entry name" value="Transposase_Znf"/>
</dbReference>
<gene>
    <name evidence="2" type="ORF">RND15_39405</name>
</gene>
<dbReference type="Proteomes" id="UP001180754">
    <property type="component" value="Unassembled WGS sequence"/>
</dbReference>
<protein>
    <submittedName>
        <fullName evidence="2">Transposase family protein</fullName>
    </submittedName>
</protein>
<dbReference type="EMBL" id="JAVRFD010000028">
    <property type="protein sequence ID" value="MDT0548701.1"/>
    <property type="molecule type" value="Genomic_DNA"/>
</dbReference>
<dbReference type="RefSeq" id="WP_311729267.1">
    <property type="nucleotide sequence ID" value="NZ_JAVRFD010000028.1"/>
</dbReference>